<feature type="region of interest" description="Disordered" evidence="2">
    <location>
        <begin position="74"/>
        <end position="159"/>
    </location>
</feature>
<name>A0A4Q1BRF6_TREME</name>
<comment type="similarity">
    <text evidence="1">Belongs to the DENND6 family.</text>
</comment>
<evidence type="ECO:0000256" key="2">
    <source>
        <dbReference type="SAM" id="MobiDB-lite"/>
    </source>
</evidence>
<sequence length="808" mass="88929">MSLSSISDFDSDAGDISLSVPSSSNSIFLSTFAPHEPSRLPFQTHHPTGKLHPKPLLHPNETFSPTPLAKSITAVDEDEVSTPRPWLPKPQHVEENIDPVTPTKFTRQFSGSLGRSRSLNIRPPSIDLPVPGPVSASSYEPKERMAWNRRPGEARPPPLLDDDLGRRMGRWIQEIVVCNFDLERGPVVERRAVGRRWGPGEKENVAFSSFPDTSLFAEGNIMFSFKIRHIPPDPASLSQPEPLSPMPDRVASMEANFQGMSMEQGSTAPMETPAAGSAGMSKGEKAEEYRKWDERGREWLYGYVWFEQRKDKDLVRGYMQKSLVILTHLPFPSLFFTILERIGPPFFQHGYSALEAACHSIATWQDPTPNALLELPLMSDVITCQLPDTGESPQVGNMIGWSSPERPILVTLPRTSPLRALAPVLASLWSIWECLILAEPILVIAPDPKTCSEIVWWLRDLIRPIPPAGDFRPYLHIHDHDFALLVNSNKPQAGVVVGVTNPFFRNAASHWPNVISLPTPSRRPLPSSTSGASPRPDQPVGFLSRRHRSVQKDRPLLKRLQALVDEGNLDEPSANEALRTHFQQLTDKMLVPLNRYFQTLVPTLSPSPSISPGYIPTPFTPLSTSSTPGGGGGTETLKPFSLPNFLTHLKSHGPNPLSFRTRGLSSKSRVEADFYTSFCMSPTFAGWLSARVEKMGIAVANTRGDPILSTSGSWLTHLAPPPSGVRRSSAPGVGLGFNLPPGVKVSAVAAVERIQGEGSVREEVSGSEDDSSASGWRESDESNRDVLGDQYYSRRVSEGAVKVLRKEG</sequence>
<dbReference type="PROSITE" id="PS50211">
    <property type="entry name" value="DENN"/>
    <property type="match status" value="1"/>
</dbReference>
<dbReference type="OrthoDB" id="10265409at2759"/>
<gene>
    <name evidence="4" type="ORF">M231_02196</name>
</gene>
<dbReference type="InterPro" id="IPR037516">
    <property type="entry name" value="Tripartite_DENN"/>
</dbReference>
<feature type="region of interest" description="Disordered" evidence="2">
    <location>
        <begin position="518"/>
        <end position="551"/>
    </location>
</feature>
<dbReference type="GO" id="GO:0005085">
    <property type="term" value="F:guanyl-nucleotide exchange factor activity"/>
    <property type="evidence" value="ECO:0007669"/>
    <property type="project" value="InterPro"/>
</dbReference>
<dbReference type="EMBL" id="SDIL01000017">
    <property type="protein sequence ID" value="RXK40544.1"/>
    <property type="molecule type" value="Genomic_DNA"/>
</dbReference>
<feature type="compositionally biased region" description="Basic and acidic residues" evidence="2">
    <location>
        <begin position="140"/>
        <end position="153"/>
    </location>
</feature>
<evidence type="ECO:0000313" key="4">
    <source>
        <dbReference type="EMBL" id="RXK40544.1"/>
    </source>
</evidence>
<proteinExistence type="inferred from homology"/>
<dbReference type="GO" id="GO:0055037">
    <property type="term" value="C:recycling endosome"/>
    <property type="evidence" value="ECO:0007669"/>
    <property type="project" value="TreeGrafter"/>
</dbReference>
<dbReference type="InterPro" id="IPR024224">
    <property type="entry name" value="DENND6"/>
</dbReference>
<dbReference type="PANTHER" id="PTHR13677:SF0">
    <property type="entry name" value="LD41638P"/>
    <property type="match status" value="1"/>
</dbReference>
<feature type="compositionally biased region" description="Polar residues" evidence="2">
    <location>
        <begin position="103"/>
        <end position="119"/>
    </location>
</feature>
<feature type="region of interest" description="Disordered" evidence="2">
    <location>
        <begin position="263"/>
        <end position="282"/>
    </location>
</feature>
<reference evidence="4 5" key="1">
    <citation type="submission" date="2016-06" db="EMBL/GenBank/DDBJ databases">
        <title>Evolution of pathogenesis and genome organization in the Tremellales.</title>
        <authorList>
            <person name="Cuomo C."/>
            <person name="Litvintseva A."/>
            <person name="Heitman J."/>
            <person name="Chen Y."/>
            <person name="Sun S."/>
            <person name="Springer D."/>
            <person name="Dromer F."/>
            <person name="Young S."/>
            <person name="Zeng Q."/>
            <person name="Chapman S."/>
            <person name="Gujja S."/>
            <person name="Saif S."/>
            <person name="Birren B."/>
        </authorList>
    </citation>
    <scope>NUCLEOTIDE SEQUENCE [LARGE SCALE GENOMIC DNA]</scope>
    <source>
        <strain evidence="4 5">ATCC 28783</strain>
    </source>
</reference>
<accession>A0A4Q1BRF6</accession>
<protein>
    <recommendedName>
        <fullName evidence="3">UDENN domain-containing protein</fullName>
    </recommendedName>
</protein>
<dbReference type="PANTHER" id="PTHR13677">
    <property type="entry name" value="LD41638P"/>
    <property type="match status" value="1"/>
</dbReference>
<dbReference type="AlphaFoldDB" id="A0A4Q1BRF6"/>
<feature type="compositionally biased region" description="Basic and acidic residues" evidence="2">
    <location>
        <begin position="777"/>
        <end position="787"/>
    </location>
</feature>
<dbReference type="VEuPathDB" id="FungiDB:TREMEDRAFT_41513"/>
<comment type="caution">
    <text evidence="4">The sequence shown here is derived from an EMBL/GenBank/DDBJ whole genome shotgun (WGS) entry which is preliminary data.</text>
</comment>
<evidence type="ECO:0000313" key="5">
    <source>
        <dbReference type="Proteomes" id="UP000289152"/>
    </source>
</evidence>
<keyword evidence="5" id="KW-1185">Reference proteome</keyword>
<evidence type="ECO:0000256" key="1">
    <source>
        <dbReference type="ARBA" id="ARBA00007159"/>
    </source>
</evidence>
<dbReference type="InParanoid" id="A0A4Q1BRF6"/>
<feature type="region of interest" description="Disordered" evidence="2">
    <location>
        <begin position="758"/>
        <end position="790"/>
    </location>
</feature>
<feature type="compositionally biased region" description="Low complexity" evidence="2">
    <location>
        <begin position="518"/>
        <end position="530"/>
    </location>
</feature>
<organism evidence="4 5">
    <name type="scientific">Tremella mesenterica</name>
    <name type="common">Jelly fungus</name>
    <dbReference type="NCBI Taxonomy" id="5217"/>
    <lineage>
        <taxon>Eukaryota</taxon>
        <taxon>Fungi</taxon>
        <taxon>Dikarya</taxon>
        <taxon>Basidiomycota</taxon>
        <taxon>Agaricomycotina</taxon>
        <taxon>Tremellomycetes</taxon>
        <taxon>Tremellales</taxon>
        <taxon>Tremellaceae</taxon>
        <taxon>Tremella</taxon>
    </lineage>
</organism>
<evidence type="ECO:0000259" key="3">
    <source>
        <dbReference type="PROSITE" id="PS50211"/>
    </source>
</evidence>
<feature type="domain" description="UDENN" evidence="3">
    <location>
        <begin position="173"/>
        <end position="698"/>
    </location>
</feature>
<dbReference type="Proteomes" id="UP000289152">
    <property type="component" value="Unassembled WGS sequence"/>
</dbReference>